<feature type="coiled-coil region" evidence="2">
    <location>
        <begin position="471"/>
        <end position="498"/>
    </location>
</feature>
<gene>
    <name evidence="6" type="ORF">V1264_008529</name>
</gene>
<keyword evidence="4" id="KW-0472">Membrane</keyword>
<dbReference type="PROSITE" id="PS51228">
    <property type="entry name" value="ACB_2"/>
    <property type="match status" value="1"/>
</dbReference>
<name>A0AAN9AUM5_9CAEN</name>
<protein>
    <recommendedName>
        <fullName evidence="5">ACB domain-containing protein</fullName>
    </recommendedName>
</protein>
<keyword evidence="1" id="KW-0446">Lipid-binding</keyword>
<evidence type="ECO:0000256" key="4">
    <source>
        <dbReference type="SAM" id="Phobius"/>
    </source>
</evidence>
<feature type="compositionally biased region" description="Polar residues" evidence="3">
    <location>
        <begin position="404"/>
        <end position="413"/>
    </location>
</feature>
<feature type="transmembrane region" description="Helical" evidence="4">
    <location>
        <begin position="519"/>
        <end position="538"/>
    </location>
</feature>
<keyword evidence="2" id="KW-0175">Coiled coil</keyword>
<evidence type="ECO:0000256" key="3">
    <source>
        <dbReference type="SAM" id="MobiDB-lite"/>
    </source>
</evidence>
<dbReference type="PRINTS" id="PR00689">
    <property type="entry name" value="ACOABINDINGP"/>
</dbReference>
<dbReference type="AlphaFoldDB" id="A0AAN9AUM5"/>
<sequence length="546" mass="59641">MAATAEEKFYAAVKVIRGLPKNGSFQPSHELMLKFYAYFKQATEGPCTAPKPGIWNLVNRKKWEAWSELGEMQKESAMLFYVDELKNVSKHVKETLYPSEIVETMPQTEQVSEFVETLGQFYVLVEEGEKDSLPKAGRQPNGSAAFNGDGDDRLDHSATIGEMLKINNNDPKKGSGDNGDAFNRDGASVNGTSMNGHGDTTDDDDDDDEVDEEERERESQEEERGLEDSTRLDSGSDTDEFCDTSDQLIQIPSKLANLQARHAEMNASTPVDGKRETRVRFAPHVHMADDDRVSLCSYANGPDLSTALHDISNISSEMMNERLGLGSPTGLSFLPQTTEFPPRQITESLHVNNSFSSLAGLAGNDSDAGDEVDEAATLDEDLTFGGNCDLVSSRGGGQEDGASSRATQGSYTSGRDGGGASWNSGRDTSRNTGGSSRRGLFPSGAGGGGQRRGGGGRQLSGSLDEQILLTLIRLQQDMTDISNRLASLELTVKLQREEQAKKAIRQSKYWPFPGMSKKVVFLLVVWPFLAPFIINLLCRRRRGAPR</sequence>
<dbReference type="InterPro" id="IPR022408">
    <property type="entry name" value="Acyl-CoA-binding_prot_CS"/>
</dbReference>
<dbReference type="Gene3D" id="1.20.80.10">
    <property type="match status" value="1"/>
</dbReference>
<evidence type="ECO:0000313" key="7">
    <source>
        <dbReference type="Proteomes" id="UP001374579"/>
    </source>
</evidence>
<dbReference type="InterPro" id="IPR035984">
    <property type="entry name" value="Acyl-CoA-binding_sf"/>
</dbReference>
<dbReference type="PROSITE" id="PS00880">
    <property type="entry name" value="ACB_1"/>
    <property type="match status" value="1"/>
</dbReference>
<dbReference type="InterPro" id="IPR014352">
    <property type="entry name" value="FERM/acyl-CoA-bd_prot_sf"/>
</dbReference>
<keyword evidence="4" id="KW-1133">Transmembrane helix</keyword>
<evidence type="ECO:0000313" key="6">
    <source>
        <dbReference type="EMBL" id="KAK7092845.1"/>
    </source>
</evidence>
<dbReference type="Proteomes" id="UP001374579">
    <property type="component" value="Unassembled WGS sequence"/>
</dbReference>
<comment type="caution">
    <text evidence="6">The sequence shown here is derived from an EMBL/GenBank/DDBJ whole genome shotgun (WGS) entry which is preliminary data.</text>
</comment>
<dbReference type="PANTHER" id="PTHR23310:SF77">
    <property type="entry name" value="LD25952P"/>
    <property type="match status" value="1"/>
</dbReference>
<feature type="region of interest" description="Disordered" evidence="3">
    <location>
        <begin position="389"/>
        <end position="459"/>
    </location>
</feature>
<dbReference type="FunFam" id="1.20.80.10:FF:000010">
    <property type="entry name" value="Acyl-CoA-binding domain-containing protein 5"/>
    <property type="match status" value="1"/>
</dbReference>
<feature type="compositionally biased region" description="Polar residues" evidence="3">
    <location>
        <begin position="421"/>
        <end position="435"/>
    </location>
</feature>
<dbReference type="InterPro" id="IPR000582">
    <property type="entry name" value="Acyl-CoA-binding_protein"/>
</dbReference>
<evidence type="ECO:0000259" key="5">
    <source>
        <dbReference type="PROSITE" id="PS51228"/>
    </source>
</evidence>
<feature type="region of interest" description="Disordered" evidence="3">
    <location>
        <begin position="131"/>
        <end position="242"/>
    </location>
</feature>
<evidence type="ECO:0000256" key="2">
    <source>
        <dbReference type="SAM" id="Coils"/>
    </source>
</evidence>
<dbReference type="Pfam" id="PF00887">
    <property type="entry name" value="ACBP"/>
    <property type="match status" value="1"/>
</dbReference>
<dbReference type="SUPFAM" id="SSF47027">
    <property type="entry name" value="Acyl-CoA binding protein"/>
    <property type="match status" value="1"/>
</dbReference>
<dbReference type="EMBL" id="JBAMIC010000021">
    <property type="protein sequence ID" value="KAK7092845.1"/>
    <property type="molecule type" value="Genomic_DNA"/>
</dbReference>
<organism evidence="6 7">
    <name type="scientific">Littorina saxatilis</name>
    <dbReference type="NCBI Taxonomy" id="31220"/>
    <lineage>
        <taxon>Eukaryota</taxon>
        <taxon>Metazoa</taxon>
        <taxon>Spiralia</taxon>
        <taxon>Lophotrochozoa</taxon>
        <taxon>Mollusca</taxon>
        <taxon>Gastropoda</taxon>
        <taxon>Caenogastropoda</taxon>
        <taxon>Littorinimorpha</taxon>
        <taxon>Littorinoidea</taxon>
        <taxon>Littorinidae</taxon>
        <taxon>Littorina</taxon>
    </lineage>
</organism>
<accession>A0AAN9AUM5</accession>
<dbReference type="PANTHER" id="PTHR23310">
    <property type="entry name" value="ACYL-COA-BINDING PROTEIN, ACBP"/>
    <property type="match status" value="1"/>
</dbReference>
<keyword evidence="7" id="KW-1185">Reference proteome</keyword>
<feature type="compositionally biased region" description="Basic and acidic residues" evidence="3">
    <location>
        <begin position="216"/>
        <end position="231"/>
    </location>
</feature>
<dbReference type="GO" id="GO:0006631">
    <property type="term" value="P:fatty acid metabolic process"/>
    <property type="evidence" value="ECO:0007669"/>
    <property type="project" value="TreeGrafter"/>
</dbReference>
<keyword evidence="4" id="KW-0812">Transmembrane</keyword>
<feature type="compositionally biased region" description="Acidic residues" evidence="3">
    <location>
        <begin position="201"/>
        <end position="215"/>
    </location>
</feature>
<proteinExistence type="predicted"/>
<feature type="compositionally biased region" description="Gly residues" evidence="3">
    <location>
        <begin position="444"/>
        <end position="458"/>
    </location>
</feature>
<reference evidence="6 7" key="1">
    <citation type="submission" date="2024-02" db="EMBL/GenBank/DDBJ databases">
        <title>Chromosome-scale genome assembly of the rough periwinkle Littorina saxatilis.</title>
        <authorList>
            <person name="De Jode A."/>
            <person name="Faria R."/>
            <person name="Formenti G."/>
            <person name="Sims Y."/>
            <person name="Smith T.P."/>
            <person name="Tracey A."/>
            <person name="Wood J.M.D."/>
            <person name="Zagrodzka Z.B."/>
            <person name="Johannesson K."/>
            <person name="Butlin R.K."/>
            <person name="Leder E.H."/>
        </authorList>
    </citation>
    <scope>NUCLEOTIDE SEQUENCE [LARGE SCALE GENOMIC DNA]</scope>
    <source>
        <strain evidence="6">Snail1</strain>
        <tissue evidence="6">Muscle</tissue>
    </source>
</reference>
<dbReference type="GO" id="GO:0005737">
    <property type="term" value="C:cytoplasm"/>
    <property type="evidence" value="ECO:0007669"/>
    <property type="project" value="TreeGrafter"/>
</dbReference>
<evidence type="ECO:0000256" key="1">
    <source>
        <dbReference type="ARBA" id="ARBA00023121"/>
    </source>
</evidence>
<dbReference type="GO" id="GO:0000062">
    <property type="term" value="F:fatty-acyl-CoA binding"/>
    <property type="evidence" value="ECO:0007669"/>
    <property type="project" value="InterPro"/>
</dbReference>
<feature type="domain" description="ACB" evidence="5">
    <location>
        <begin position="5"/>
        <end position="94"/>
    </location>
</feature>